<dbReference type="Gene3D" id="1.25.40.20">
    <property type="entry name" value="Ankyrin repeat-containing domain"/>
    <property type="match status" value="1"/>
</dbReference>
<accession>A0A9D4QPE5</accession>
<dbReference type="Gene3D" id="1.10.720.40">
    <property type="match status" value="1"/>
</dbReference>
<dbReference type="Pfam" id="PF03020">
    <property type="entry name" value="LEM"/>
    <property type="match status" value="1"/>
</dbReference>
<dbReference type="Proteomes" id="UP000828390">
    <property type="component" value="Unassembled WGS sequence"/>
</dbReference>
<feature type="region of interest" description="Disordered" evidence="2">
    <location>
        <begin position="496"/>
        <end position="521"/>
    </location>
</feature>
<feature type="region of interest" description="Disordered" evidence="2">
    <location>
        <begin position="440"/>
        <end position="460"/>
    </location>
</feature>
<dbReference type="PANTHER" id="PTHR46427">
    <property type="entry name" value="ANKYRIN REPEAT AND LEM DOMAIN-CONTAINING PROTEIN 1"/>
    <property type="match status" value="1"/>
</dbReference>
<dbReference type="InterPro" id="IPR036770">
    <property type="entry name" value="Ankyrin_rpt-contain_sf"/>
</dbReference>
<dbReference type="InterPro" id="IPR003887">
    <property type="entry name" value="LEM_dom"/>
</dbReference>
<protein>
    <recommendedName>
        <fullName evidence="3">LEM domain-containing protein</fullName>
    </recommendedName>
</protein>
<proteinExistence type="predicted"/>
<dbReference type="GO" id="GO:0000712">
    <property type="term" value="P:resolution of meiotic recombination intermediates"/>
    <property type="evidence" value="ECO:0007669"/>
    <property type="project" value="TreeGrafter"/>
</dbReference>
<organism evidence="4 5">
    <name type="scientific">Dreissena polymorpha</name>
    <name type="common">Zebra mussel</name>
    <name type="synonym">Mytilus polymorpha</name>
    <dbReference type="NCBI Taxonomy" id="45954"/>
    <lineage>
        <taxon>Eukaryota</taxon>
        <taxon>Metazoa</taxon>
        <taxon>Spiralia</taxon>
        <taxon>Lophotrochozoa</taxon>
        <taxon>Mollusca</taxon>
        <taxon>Bivalvia</taxon>
        <taxon>Autobranchia</taxon>
        <taxon>Heteroconchia</taxon>
        <taxon>Euheterodonta</taxon>
        <taxon>Imparidentia</taxon>
        <taxon>Neoheterodontei</taxon>
        <taxon>Myida</taxon>
        <taxon>Dreissenoidea</taxon>
        <taxon>Dreissenidae</taxon>
        <taxon>Dreissena</taxon>
    </lineage>
</organism>
<dbReference type="InterPro" id="IPR011015">
    <property type="entry name" value="LEM/LEM-like_dom_sf"/>
</dbReference>
<feature type="compositionally biased region" description="Basic and acidic residues" evidence="2">
    <location>
        <begin position="498"/>
        <end position="521"/>
    </location>
</feature>
<feature type="region of interest" description="Disordered" evidence="2">
    <location>
        <begin position="798"/>
        <end position="820"/>
    </location>
</feature>
<dbReference type="SMART" id="SM00248">
    <property type="entry name" value="ANK"/>
    <property type="match status" value="2"/>
</dbReference>
<dbReference type="InterPro" id="IPR002110">
    <property type="entry name" value="Ankyrin_rpt"/>
</dbReference>
<evidence type="ECO:0000313" key="5">
    <source>
        <dbReference type="Proteomes" id="UP000828390"/>
    </source>
</evidence>
<feature type="repeat" description="ANK" evidence="1">
    <location>
        <begin position="67"/>
        <end position="99"/>
    </location>
</feature>
<reference evidence="4" key="1">
    <citation type="journal article" date="2019" name="bioRxiv">
        <title>The Genome of the Zebra Mussel, Dreissena polymorpha: A Resource for Invasive Species Research.</title>
        <authorList>
            <person name="McCartney M.A."/>
            <person name="Auch B."/>
            <person name="Kono T."/>
            <person name="Mallez S."/>
            <person name="Zhang Y."/>
            <person name="Obille A."/>
            <person name="Becker A."/>
            <person name="Abrahante J.E."/>
            <person name="Garbe J."/>
            <person name="Badalamenti J.P."/>
            <person name="Herman A."/>
            <person name="Mangelson H."/>
            <person name="Liachko I."/>
            <person name="Sullivan S."/>
            <person name="Sone E.D."/>
            <person name="Koren S."/>
            <person name="Silverstein K.A.T."/>
            <person name="Beckman K.B."/>
            <person name="Gohl D.M."/>
        </authorList>
    </citation>
    <scope>NUCLEOTIDE SEQUENCE</scope>
    <source>
        <strain evidence="4">Duluth1</strain>
        <tissue evidence="4">Whole animal</tissue>
    </source>
</reference>
<dbReference type="SUPFAM" id="SSF48403">
    <property type="entry name" value="Ankyrin repeat"/>
    <property type="match status" value="1"/>
</dbReference>
<dbReference type="GO" id="GO:0005654">
    <property type="term" value="C:nucleoplasm"/>
    <property type="evidence" value="ECO:0007669"/>
    <property type="project" value="TreeGrafter"/>
</dbReference>
<dbReference type="PROSITE" id="PS50297">
    <property type="entry name" value="ANK_REP_REGION"/>
    <property type="match status" value="1"/>
</dbReference>
<evidence type="ECO:0000259" key="3">
    <source>
        <dbReference type="PROSITE" id="PS50954"/>
    </source>
</evidence>
<feature type="compositionally biased region" description="Polar residues" evidence="2">
    <location>
        <begin position="681"/>
        <end position="711"/>
    </location>
</feature>
<feature type="region of interest" description="Disordered" evidence="2">
    <location>
        <begin position="664"/>
        <end position="711"/>
    </location>
</feature>
<evidence type="ECO:0000256" key="1">
    <source>
        <dbReference type="PROSITE-ProRule" id="PRU00023"/>
    </source>
</evidence>
<dbReference type="PANTHER" id="PTHR46427:SF1">
    <property type="entry name" value="ANKYRIN REPEAT AND LEM DOMAIN-CONTAINING PROTEIN 1"/>
    <property type="match status" value="1"/>
</dbReference>
<feature type="region of interest" description="Disordered" evidence="2">
    <location>
        <begin position="155"/>
        <end position="190"/>
    </location>
</feature>
<dbReference type="GO" id="GO:0005737">
    <property type="term" value="C:cytoplasm"/>
    <property type="evidence" value="ECO:0007669"/>
    <property type="project" value="TreeGrafter"/>
</dbReference>
<dbReference type="SUPFAM" id="SSF63451">
    <property type="entry name" value="LEM domain"/>
    <property type="match status" value="1"/>
</dbReference>
<dbReference type="SMART" id="SM00540">
    <property type="entry name" value="LEM"/>
    <property type="match status" value="1"/>
</dbReference>
<keyword evidence="5" id="KW-1185">Reference proteome</keyword>
<name>A0A9D4QPE5_DREPO</name>
<evidence type="ECO:0000313" key="4">
    <source>
        <dbReference type="EMBL" id="KAH3837647.1"/>
    </source>
</evidence>
<dbReference type="GO" id="GO:0000724">
    <property type="term" value="P:double-strand break repair via homologous recombination"/>
    <property type="evidence" value="ECO:0007669"/>
    <property type="project" value="TreeGrafter"/>
</dbReference>
<dbReference type="CDD" id="cd12934">
    <property type="entry name" value="LEM"/>
    <property type="match status" value="1"/>
</dbReference>
<feature type="compositionally biased region" description="Polar residues" evidence="2">
    <location>
        <begin position="155"/>
        <end position="176"/>
    </location>
</feature>
<dbReference type="GO" id="GO:0004520">
    <property type="term" value="F:DNA endonuclease activity"/>
    <property type="evidence" value="ECO:0007669"/>
    <property type="project" value="TreeGrafter"/>
</dbReference>
<sequence>MREKLLSQHETVIACQKPQACELLEGGADPNCFSDGVTPMHLAAGLGLEQLGLLLQFGGDPNVSLDDGTTPLHVAAIWGLTDSVRLLLANGVDTSLRDQDGFTASQLARQYGHMAACSLIEAQSDDFYTADDQTLAPKYAYRRLSVESDVSQKSCEVSPLSTRQHPPPSTRQSWEVSSLPPDESPQSGASHLHGFLEEFTSGRRSSFYTRLIQRDMDRHFRNGTSNYVVDVTSPDHPYVELKTSVEAGTEDSLNLQLSTSDCGEQSTESFVTCDGEDLETVLKEQTSPSPSGHDDSYDDYTSHSITTVVKNPRYAGKDTGEELHSNRRNLLSRKYCRRELIVPAEPMQENSGSGCSQPCEYCGAEAVKQGNNSTLCVKCHRLAQELDHLMASGEPNTIPDLLMGVREPPTGSTSAQPRTNISTDRLPEIVNQRDKTFTVKSHSSDITSTTNKDTCFNQNQNRSHGHTIVISNDRVKSGSEHVRSSRILTSNPKSVYSKIEEEKEPKPVNLKSKDEKKHKTAHERLRKEVDYIREDQSKSILLSSNRLCMQLPNNNPIMQELVNRMNRTSLDLRDGPGMFSDSTFTHVTRLDHLNDSLLTNDESFMERHPPFVKKHFHESDISMLSADTTVDAIDNATIADVNKLYRNIVKNKFHQGDISTVSTDTFKSHDPVSERNMGFIDTNSSYRKSSSSAQNSLQKRANSSSDSQKQTNACNNINDLWSEVRACKHEKQVFKDKKNVLDTAFCGRESACPSAYSDESTVDYVYTDKENGITLIERHLPSLCGSVASRRSIDSVLSQRTVGSDDPAQQSVRPSLDSQCTEPYDWRDRGMLETSGDSGCGTVSAPTSQPCSQKLLALDNDAIRSKLCTYGADPGPVTKTTRQAYLKRLSLLESNPDQKLTVTRTPEYPRELRQALSGNLDLSEMSDLEMQMFEAFQNPDPQRRWREGTLKSSFNYLLLDPRITKNLPNRVCNMCELDVFQTFIGATFYIGKGMRARPYSHLYEAIKHQNNPAKKASGKVQRILDIWLGGEGVVSLHCFQSVIPVEAYTREACMVDAIGLEHLTNQKRGDYYGVSVTYSAPRKRTMGVYLLKKALQIFLAEGERQISPADIKKP</sequence>
<dbReference type="Pfam" id="PF22945">
    <property type="entry name" value="LEM-3_GIY-YIG"/>
    <property type="match status" value="1"/>
</dbReference>
<gene>
    <name evidence="4" type="ORF">DPMN_111047</name>
</gene>
<dbReference type="InterPro" id="IPR034998">
    <property type="entry name" value="ANKLE1"/>
</dbReference>
<evidence type="ECO:0000256" key="2">
    <source>
        <dbReference type="SAM" id="MobiDB-lite"/>
    </source>
</evidence>
<dbReference type="PROSITE" id="PS50954">
    <property type="entry name" value="LEM"/>
    <property type="match status" value="1"/>
</dbReference>
<dbReference type="EMBL" id="JAIWYP010000004">
    <property type="protein sequence ID" value="KAH3837647.1"/>
    <property type="molecule type" value="Genomic_DNA"/>
</dbReference>
<dbReference type="PROSITE" id="PS50088">
    <property type="entry name" value="ANK_REPEAT"/>
    <property type="match status" value="1"/>
</dbReference>
<feature type="domain" description="LEM" evidence="3">
    <location>
        <begin position="852"/>
        <end position="896"/>
    </location>
</feature>
<keyword evidence="1" id="KW-0040">ANK repeat</keyword>
<dbReference type="AlphaFoldDB" id="A0A9D4QPE5"/>
<dbReference type="CDD" id="cd10454">
    <property type="entry name" value="GIY-YIG_COG3680_Meta"/>
    <property type="match status" value="1"/>
</dbReference>
<dbReference type="Pfam" id="PF12796">
    <property type="entry name" value="Ank_2"/>
    <property type="match status" value="1"/>
</dbReference>
<reference evidence="4" key="2">
    <citation type="submission" date="2020-11" db="EMBL/GenBank/DDBJ databases">
        <authorList>
            <person name="McCartney M.A."/>
            <person name="Auch B."/>
            <person name="Kono T."/>
            <person name="Mallez S."/>
            <person name="Becker A."/>
            <person name="Gohl D.M."/>
            <person name="Silverstein K.A.T."/>
            <person name="Koren S."/>
            <person name="Bechman K.B."/>
            <person name="Herman A."/>
            <person name="Abrahante J.E."/>
            <person name="Garbe J."/>
        </authorList>
    </citation>
    <scope>NUCLEOTIDE SEQUENCE</scope>
    <source>
        <strain evidence="4">Duluth1</strain>
        <tissue evidence="4">Whole animal</tissue>
    </source>
</reference>
<comment type="caution">
    <text evidence="4">The sequence shown here is derived from an EMBL/GenBank/DDBJ whole genome shotgun (WGS) entry which is preliminary data.</text>
</comment>